<protein>
    <submittedName>
        <fullName evidence="2">Uncharacterized protein</fullName>
    </submittedName>
</protein>
<organism evidence="2 3">
    <name type="scientific">Cladonia borealis</name>
    <dbReference type="NCBI Taxonomy" id="184061"/>
    <lineage>
        <taxon>Eukaryota</taxon>
        <taxon>Fungi</taxon>
        <taxon>Dikarya</taxon>
        <taxon>Ascomycota</taxon>
        <taxon>Pezizomycotina</taxon>
        <taxon>Lecanoromycetes</taxon>
        <taxon>OSLEUM clade</taxon>
        <taxon>Lecanoromycetidae</taxon>
        <taxon>Lecanorales</taxon>
        <taxon>Lecanorineae</taxon>
        <taxon>Cladoniaceae</taxon>
        <taxon>Cladonia</taxon>
    </lineage>
</organism>
<feature type="transmembrane region" description="Helical" evidence="1">
    <location>
        <begin position="33"/>
        <end position="50"/>
    </location>
</feature>
<dbReference type="AlphaFoldDB" id="A0AA39V1U8"/>
<evidence type="ECO:0000313" key="2">
    <source>
        <dbReference type="EMBL" id="KAK0507824.1"/>
    </source>
</evidence>
<keyword evidence="1" id="KW-0812">Transmembrane</keyword>
<dbReference type="EMBL" id="JAFEKC020000022">
    <property type="protein sequence ID" value="KAK0507824.1"/>
    <property type="molecule type" value="Genomic_DNA"/>
</dbReference>
<keyword evidence="1" id="KW-0472">Membrane</keyword>
<sequence>MMSKILFWSGFGLAVRCWQLGIQMRPFLEKQALLGFPVFMIAGGSFGYWLEGKEQEGNKILAERRHNLMEKRKRRAEREGTTLEGRIAATAGVHETAVGTGGSGGADQI</sequence>
<accession>A0AA39V1U8</accession>
<keyword evidence="3" id="KW-1185">Reference proteome</keyword>
<reference evidence="2" key="1">
    <citation type="submission" date="2023-03" db="EMBL/GenBank/DDBJ databases">
        <title>Complete genome of Cladonia borealis.</title>
        <authorList>
            <person name="Park H."/>
        </authorList>
    </citation>
    <scope>NUCLEOTIDE SEQUENCE</scope>
    <source>
        <strain evidence="2">ANT050790</strain>
    </source>
</reference>
<evidence type="ECO:0000256" key="1">
    <source>
        <dbReference type="SAM" id="Phobius"/>
    </source>
</evidence>
<dbReference type="PANTHER" id="PTHR39218:SF1">
    <property type="entry name" value="OXIDOREDUCTASE 14 KDA SUBUNIT, PUTATIVE (AFU_ORTHOLOGUE AFUA_1G12110)-RELATED"/>
    <property type="match status" value="1"/>
</dbReference>
<proteinExistence type="predicted"/>
<dbReference type="PANTHER" id="PTHR39218">
    <property type="entry name" value="OXIDOREDUCTASE 14 KDA SUBUNIT, PUTATIVE (AFU_ORTHOLOGUE AFUA_1G12110)-RELATED"/>
    <property type="match status" value="1"/>
</dbReference>
<comment type="caution">
    <text evidence="2">The sequence shown here is derived from an EMBL/GenBank/DDBJ whole genome shotgun (WGS) entry which is preliminary data.</text>
</comment>
<evidence type="ECO:0000313" key="3">
    <source>
        <dbReference type="Proteomes" id="UP001166286"/>
    </source>
</evidence>
<dbReference type="Proteomes" id="UP001166286">
    <property type="component" value="Unassembled WGS sequence"/>
</dbReference>
<gene>
    <name evidence="2" type="ORF">JMJ35_009713</name>
</gene>
<keyword evidence="1" id="KW-1133">Transmembrane helix</keyword>
<name>A0AA39V1U8_9LECA</name>